<dbReference type="RefSeq" id="WP_174605119.1">
    <property type="nucleotide sequence ID" value="NZ_CP054490.1"/>
</dbReference>
<keyword evidence="1" id="KW-0472">Membrane</keyword>
<evidence type="ECO:0000256" key="1">
    <source>
        <dbReference type="SAM" id="Phobius"/>
    </source>
</evidence>
<keyword evidence="1" id="KW-1133">Transmembrane helix</keyword>
<dbReference type="PANTHER" id="PTHR32063">
    <property type="match status" value="1"/>
</dbReference>
<evidence type="ECO:0000313" key="3">
    <source>
        <dbReference type="Proteomes" id="UP000509429"/>
    </source>
</evidence>
<dbReference type="AlphaFoldDB" id="A0A6N0HMW8"/>
<evidence type="ECO:0000313" key="2">
    <source>
        <dbReference type="EMBL" id="QKQ23679.1"/>
    </source>
</evidence>
<feature type="transmembrane region" description="Helical" evidence="1">
    <location>
        <begin position="46"/>
        <end position="63"/>
    </location>
</feature>
<feature type="transmembrane region" description="Helical" evidence="1">
    <location>
        <begin position="69"/>
        <end position="93"/>
    </location>
</feature>
<dbReference type="Pfam" id="PF00873">
    <property type="entry name" value="ACR_tran"/>
    <property type="match status" value="1"/>
</dbReference>
<protein>
    <submittedName>
        <fullName evidence="2">Efflux RND transporter permease subunit</fullName>
    </submittedName>
</protein>
<sequence>MTAERIKEVVDHNLQKIAKTLLINYWLEYDGVITNLITAQKALSSNLPMVLDLIIIFLVAQFNSYLKPLIIVLTIPLALIGAVIGLLVSSFFFRIKSIGNLS</sequence>
<accession>A0A6N0HMW8</accession>
<gene>
    <name evidence="2" type="ORF">HUE58_00325</name>
</gene>
<reference evidence="2 3" key="1">
    <citation type="submission" date="2020-05" db="EMBL/GenBank/DDBJ databases">
        <title>Horizontal transmission and recombination maintain forever young bacterial symbiont genomes.</title>
        <authorList>
            <person name="Russell S.L."/>
            <person name="Pepper-Tunick E."/>
            <person name="Svedberg J."/>
            <person name="Byrne A."/>
            <person name="Ruelas Castillo J."/>
            <person name="Vollmers C."/>
            <person name="Beinart R.A."/>
            <person name="Corbett-Detig R."/>
        </authorList>
    </citation>
    <scope>NUCLEOTIDE SEQUENCE [LARGE SCALE GENOMIC DNA]</scope>
    <source>
        <strain evidence="2">JDF_Ridge</strain>
    </source>
</reference>
<proteinExistence type="predicted"/>
<dbReference type="SUPFAM" id="SSF82866">
    <property type="entry name" value="Multidrug efflux transporter AcrB transmembrane domain"/>
    <property type="match status" value="1"/>
</dbReference>
<dbReference type="Gene3D" id="3.30.70.1440">
    <property type="entry name" value="Multidrug efflux transporter AcrB pore domain"/>
    <property type="match status" value="1"/>
</dbReference>
<keyword evidence="3" id="KW-1185">Reference proteome</keyword>
<dbReference type="EMBL" id="CP054490">
    <property type="protein sequence ID" value="QKQ23679.1"/>
    <property type="molecule type" value="Genomic_DNA"/>
</dbReference>
<dbReference type="KEGG" id="reo:HUE58_00325"/>
<keyword evidence="1" id="KW-0812">Transmembrane</keyword>
<dbReference type="GO" id="GO:0005886">
    <property type="term" value="C:plasma membrane"/>
    <property type="evidence" value="ECO:0007669"/>
    <property type="project" value="TreeGrafter"/>
</dbReference>
<dbReference type="GO" id="GO:0042910">
    <property type="term" value="F:xenobiotic transmembrane transporter activity"/>
    <property type="evidence" value="ECO:0007669"/>
    <property type="project" value="TreeGrafter"/>
</dbReference>
<dbReference type="Proteomes" id="UP000509429">
    <property type="component" value="Chromosome"/>
</dbReference>
<dbReference type="InterPro" id="IPR001036">
    <property type="entry name" value="Acrflvin-R"/>
</dbReference>
<dbReference type="Gene3D" id="1.20.1640.10">
    <property type="entry name" value="Multidrug efflux transporter AcrB transmembrane domain"/>
    <property type="match status" value="1"/>
</dbReference>
<name>A0A6N0HMW8_9GAMM</name>
<dbReference type="PANTHER" id="PTHR32063:SF24">
    <property type="entry name" value="CATION EFFLUX SYSTEM (ACRB_ACRD_ACRF FAMILY)"/>
    <property type="match status" value="1"/>
</dbReference>
<organism evidence="2 3">
    <name type="scientific">Candidatus Ruthia endofausta</name>
    <dbReference type="NCBI Taxonomy" id="2738852"/>
    <lineage>
        <taxon>Bacteria</taxon>
        <taxon>Pseudomonadati</taxon>
        <taxon>Pseudomonadota</taxon>
        <taxon>Gammaproteobacteria</taxon>
        <taxon>Candidatus Pseudothioglobaceae</taxon>
        <taxon>Candidatus Ruthturnera</taxon>
    </lineage>
</organism>